<dbReference type="AlphaFoldDB" id="A0A3Q2XJQ6"/>
<dbReference type="Gene3D" id="2.60.60.20">
    <property type="entry name" value="PLAT/LH2 domain"/>
    <property type="match status" value="3"/>
</dbReference>
<dbReference type="GeneTree" id="ENSGT00390000018830"/>
<dbReference type="InterPro" id="IPR001024">
    <property type="entry name" value="PLAT/LH2_dom"/>
</dbReference>
<dbReference type="Pfam" id="PF01477">
    <property type="entry name" value="PLAT"/>
    <property type="match status" value="5"/>
</dbReference>
<evidence type="ECO:0000313" key="4">
    <source>
        <dbReference type="Proteomes" id="UP000264820"/>
    </source>
</evidence>
<dbReference type="Ensembl" id="ENSHCOT00000007644.1">
    <property type="protein sequence ID" value="ENSHCOP00000004087.1"/>
    <property type="gene ID" value="ENSHCOG00000005707.1"/>
</dbReference>
<dbReference type="Proteomes" id="UP000264820">
    <property type="component" value="Unplaced"/>
</dbReference>
<dbReference type="SMART" id="SM00308">
    <property type="entry name" value="LH2"/>
    <property type="match status" value="4"/>
</dbReference>
<feature type="domain" description="PLAT" evidence="2">
    <location>
        <begin position="231"/>
        <end position="349"/>
    </location>
</feature>
<organism evidence="3 4">
    <name type="scientific">Hippocampus comes</name>
    <name type="common">Tiger tail seahorse</name>
    <dbReference type="NCBI Taxonomy" id="109280"/>
    <lineage>
        <taxon>Eukaryota</taxon>
        <taxon>Metazoa</taxon>
        <taxon>Chordata</taxon>
        <taxon>Craniata</taxon>
        <taxon>Vertebrata</taxon>
        <taxon>Euteleostomi</taxon>
        <taxon>Actinopterygii</taxon>
        <taxon>Neopterygii</taxon>
        <taxon>Teleostei</taxon>
        <taxon>Neoteleostei</taxon>
        <taxon>Acanthomorphata</taxon>
        <taxon>Syngnathiaria</taxon>
        <taxon>Syngnathiformes</taxon>
        <taxon>Syngnathoidei</taxon>
        <taxon>Syngnathidae</taxon>
        <taxon>Hippocampus</taxon>
    </lineage>
</organism>
<feature type="domain" description="PLAT" evidence="2">
    <location>
        <begin position="366"/>
        <end position="485"/>
    </location>
</feature>
<comment type="caution">
    <text evidence="1">Lacks conserved residue(s) required for the propagation of feature annotation.</text>
</comment>
<protein>
    <submittedName>
        <fullName evidence="3">Lipoxygenase homology PLAT domains 1</fullName>
    </submittedName>
</protein>
<reference evidence="3" key="1">
    <citation type="submission" date="2025-08" db="UniProtKB">
        <authorList>
            <consortium name="Ensembl"/>
        </authorList>
    </citation>
    <scope>IDENTIFICATION</scope>
</reference>
<keyword evidence="4" id="KW-1185">Reference proteome</keyword>
<evidence type="ECO:0000313" key="3">
    <source>
        <dbReference type="Ensembl" id="ENSHCOP00000004087.1"/>
    </source>
</evidence>
<dbReference type="PANTHER" id="PTHR45901:SF3">
    <property type="entry name" value="LIPOXYGENASE HOMOLOGY DOMAIN-CONTAINING PROTEIN 1"/>
    <property type="match status" value="1"/>
</dbReference>
<feature type="domain" description="PLAT" evidence="2">
    <location>
        <begin position="489"/>
        <end position="618"/>
    </location>
</feature>
<feature type="domain" description="PLAT" evidence="2">
    <location>
        <begin position="631"/>
        <end position="749"/>
    </location>
</feature>
<feature type="domain" description="PLAT" evidence="2">
    <location>
        <begin position="7"/>
        <end position="116"/>
    </location>
</feature>
<reference evidence="3" key="2">
    <citation type="submission" date="2025-09" db="UniProtKB">
        <authorList>
            <consortium name="Ensembl"/>
        </authorList>
    </citation>
    <scope>IDENTIFICATION</scope>
</reference>
<sequence>MTRVRKAVSLLRVLFGFNSDSSEIHSLLIGVINLKACKNYKNKFEQGAINEFTVEAVHLGELEKLRIGHDNSGGSPGWFLDWVEIDAPSQGLRLRFPCGRWLDRGEDDGAIVRDLYPAEKCALCTLQKHLCVNKRERRLYFERGAEDMFIVEVESVCRLFTPTVCILCQLEDVGDIIEKIRVGHDNRGSNSGWHLDKTTIFPCERWLAKSEDDGETVRELVPELKPQIRSHTYQVSVRTGDMYKAGTDANVFLTIYGDLGDTGERKLSRSDNNRNKFKRGEVDKFTIEAVDLGQVFKIRIRHDNSMIGADWFLDQVEVLDVDTEEVYMFLCERWLSKKKEDKQVMVMTLKAQITNRYFTLVWLPVIPYHFTLSTGLERDASTTARVYVIIIGPGELETDRLWLDLPDGKKSFATGSMEHFVRYGADVGEIKRVEVRIWDFVLNTHCWLVDELAIGVPTKGIQYSFPCKCWLAKDRGDGLTVRLFNVLDVIYSTAVVTGDTQYAGTDTNIFLSVFGANGSTEEILLPKNEDRGQEDTFNLEVDDIAPLKKIRVRIDGSGSRPDWFLERVTSDYENNIPNTFLTHTILLRNPITEEVYTFTYENWLSKSKGPRRTRVCELAAVVDGKEMVEKTTYVIQVQTGDVTGAGTDANVCLMVFGEFGDTGTLPLKESANRNKFERKMRDVFHFPDMLSLGELSKVRVWHDNKGMAPGWHLDYIDVKDESKAQTFRFPCDRWLAKNKDDGQIIRELRQNKSDASTNENVWIILEGRKARFCDTNQKSDQIISNLFLHQKCKR</sequence>
<evidence type="ECO:0000256" key="1">
    <source>
        <dbReference type="PROSITE-ProRule" id="PRU00152"/>
    </source>
</evidence>
<dbReference type="PANTHER" id="PTHR45901">
    <property type="entry name" value="PROTEIN CBG12474"/>
    <property type="match status" value="1"/>
</dbReference>
<proteinExistence type="predicted"/>
<dbReference type="CDD" id="cd01756">
    <property type="entry name" value="PLAT_repeat"/>
    <property type="match status" value="3"/>
</dbReference>
<dbReference type="PROSITE" id="PS50095">
    <property type="entry name" value="PLAT"/>
    <property type="match status" value="5"/>
</dbReference>
<dbReference type="Gene3D" id="2.40.180.10">
    <property type="entry name" value="Catalase core domain"/>
    <property type="match status" value="3"/>
</dbReference>
<dbReference type="InterPro" id="IPR036392">
    <property type="entry name" value="PLAT/LH2_dom_sf"/>
</dbReference>
<dbReference type="InterPro" id="IPR052970">
    <property type="entry name" value="Inner_ear_hair_cell_LOXHD"/>
</dbReference>
<accession>A0A3Q2XJQ6</accession>
<dbReference type="SUPFAM" id="SSF49723">
    <property type="entry name" value="Lipase/lipooxygenase domain (PLAT/LH2 domain)"/>
    <property type="match status" value="6"/>
</dbReference>
<evidence type="ECO:0000259" key="2">
    <source>
        <dbReference type="PROSITE" id="PS50095"/>
    </source>
</evidence>
<name>A0A3Q2XJQ6_HIPCM</name>